<keyword evidence="1" id="KW-0812">Transmembrane</keyword>
<protein>
    <submittedName>
        <fullName evidence="2">Uncharacterized protein</fullName>
    </submittedName>
</protein>
<evidence type="ECO:0000256" key="1">
    <source>
        <dbReference type="SAM" id="Phobius"/>
    </source>
</evidence>
<keyword evidence="1" id="KW-0472">Membrane</keyword>
<proteinExistence type="predicted"/>
<dbReference type="EMBL" id="BK016080">
    <property type="protein sequence ID" value="DAF93124.1"/>
    <property type="molecule type" value="Genomic_DNA"/>
</dbReference>
<keyword evidence="1" id="KW-1133">Transmembrane helix</keyword>
<organism evidence="2">
    <name type="scientific">Myoviridae sp. ctcyQ27</name>
    <dbReference type="NCBI Taxonomy" id="2825139"/>
    <lineage>
        <taxon>Viruses</taxon>
        <taxon>Duplodnaviria</taxon>
        <taxon>Heunggongvirae</taxon>
        <taxon>Uroviricota</taxon>
        <taxon>Caudoviricetes</taxon>
    </lineage>
</organism>
<evidence type="ECO:0000313" key="2">
    <source>
        <dbReference type="EMBL" id="DAF93124.1"/>
    </source>
</evidence>
<accession>A0A8S5UFB4</accession>
<name>A0A8S5UFB4_9CAUD</name>
<reference evidence="2" key="1">
    <citation type="journal article" date="2021" name="Proc. Natl. Acad. Sci. U.S.A.">
        <title>A Catalog of Tens of Thousands of Viruses from Human Metagenomes Reveals Hidden Associations with Chronic Diseases.</title>
        <authorList>
            <person name="Tisza M.J."/>
            <person name="Buck C.B."/>
        </authorList>
    </citation>
    <scope>NUCLEOTIDE SEQUENCE</scope>
    <source>
        <strain evidence="2">CtcyQ27</strain>
    </source>
</reference>
<sequence length="30" mass="3500">MVSSVINLAIIIGSFLFIFTYIIYICIRIY</sequence>
<feature type="transmembrane region" description="Helical" evidence="1">
    <location>
        <begin position="6"/>
        <end position="27"/>
    </location>
</feature>